<keyword evidence="2" id="KW-1185">Reference proteome</keyword>
<evidence type="ECO:0000313" key="1">
    <source>
        <dbReference type="EMBL" id="GFH28180.1"/>
    </source>
</evidence>
<reference evidence="1 2" key="1">
    <citation type="submission" date="2020-02" db="EMBL/GenBank/DDBJ databases">
        <title>Draft genome sequence of Haematococcus lacustris strain NIES-144.</title>
        <authorList>
            <person name="Morimoto D."/>
            <person name="Nakagawa S."/>
            <person name="Yoshida T."/>
            <person name="Sawayama S."/>
        </authorList>
    </citation>
    <scope>NUCLEOTIDE SEQUENCE [LARGE SCALE GENOMIC DNA]</scope>
    <source>
        <strain evidence="1 2">NIES-144</strain>
    </source>
</reference>
<protein>
    <submittedName>
        <fullName evidence="1">Uncharacterized protein</fullName>
    </submittedName>
</protein>
<dbReference type="AlphaFoldDB" id="A0A6A0A6L3"/>
<proteinExistence type="predicted"/>
<comment type="caution">
    <text evidence="1">The sequence shown here is derived from an EMBL/GenBank/DDBJ whole genome shotgun (WGS) entry which is preliminary data.</text>
</comment>
<sequence>METTWLRRGVVLITRGWAGRGLGLREHRGGVRAGAGSAGPNAAAGDVYLHAGRKKATIESVFGPLVNEADEAEPTPGFLTSITTQTSDRQRVASDELGVSDEEMEWRLQQLAVLLPGLVPRLLRAPAKLVARAAAQLNIIAGRLMRLKAAFPGADCSRMVNNRMSLLLDDDMAEVEQAALRLRQLLPGMNVDAFVTDYPLVLDTDCLERALEDCRLLLPGVDPVVLLRVEPERVVSLVKGRALLPYDQLPNPWG</sequence>
<organism evidence="1 2">
    <name type="scientific">Haematococcus lacustris</name>
    <name type="common">Green alga</name>
    <name type="synonym">Haematococcus pluvialis</name>
    <dbReference type="NCBI Taxonomy" id="44745"/>
    <lineage>
        <taxon>Eukaryota</taxon>
        <taxon>Viridiplantae</taxon>
        <taxon>Chlorophyta</taxon>
        <taxon>core chlorophytes</taxon>
        <taxon>Chlorophyceae</taxon>
        <taxon>CS clade</taxon>
        <taxon>Chlamydomonadales</taxon>
        <taxon>Haematococcaceae</taxon>
        <taxon>Haematococcus</taxon>
    </lineage>
</organism>
<gene>
    <name evidence="1" type="ORF">HaLaN_26625</name>
</gene>
<evidence type="ECO:0000313" key="2">
    <source>
        <dbReference type="Proteomes" id="UP000485058"/>
    </source>
</evidence>
<dbReference type="Proteomes" id="UP000485058">
    <property type="component" value="Unassembled WGS sequence"/>
</dbReference>
<dbReference type="EMBL" id="BLLF01003773">
    <property type="protein sequence ID" value="GFH28180.1"/>
    <property type="molecule type" value="Genomic_DNA"/>
</dbReference>
<accession>A0A6A0A6L3</accession>
<name>A0A6A0A6L3_HAELA</name>